<evidence type="ECO:0000256" key="5">
    <source>
        <dbReference type="SAM" id="Phobius"/>
    </source>
</evidence>
<gene>
    <name evidence="6" type="ORF">GCM10009416_24380</name>
</gene>
<evidence type="ECO:0000256" key="4">
    <source>
        <dbReference type="ARBA" id="ARBA00023136"/>
    </source>
</evidence>
<accession>A0ABN1F8H5</accession>
<evidence type="ECO:0000313" key="7">
    <source>
        <dbReference type="Proteomes" id="UP001501588"/>
    </source>
</evidence>
<dbReference type="PANTHER" id="PTHR43359:SF1">
    <property type="entry name" value="FORMATE HYDROGENLYASE SUBUNIT 4-RELATED"/>
    <property type="match status" value="1"/>
</dbReference>
<organism evidence="6 7">
    <name type="scientific">Craurococcus roseus</name>
    <dbReference type="NCBI Taxonomy" id="77585"/>
    <lineage>
        <taxon>Bacteria</taxon>
        <taxon>Pseudomonadati</taxon>
        <taxon>Pseudomonadota</taxon>
        <taxon>Alphaproteobacteria</taxon>
        <taxon>Acetobacterales</taxon>
        <taxon>Acetobacteraceae</taxon>
        <taxon>Craurococcus</taxon>
    </lineage>
</organism>
<feature type="transmembrane region" description="Helical" evidence="5">
    <location>
        <begin position="259"/>
        <end position="276"/>
    </location>
</feature>
<dbReference type="RefSeq" id="WP_343895571.1">
    <property type="nucleotide sequence ID" value="NZ_BAAAFZ010000029.1"/>
</dbReference>
<comment type="caution">
    <text evidence="6">The sequence shown here is derived from an EMBL/GenBank/DDBJ whole genome shotgun (WGS) entry which is preliminary data.</text>
</comment>
<feature type="transmembrane region" description="Helical" evidence="5">
    <location>
        <begin position="282"/>
        <end position="302"/>
    </location>
</feature>
<protein>
    <recommendedName>
        <fullName evidence="8">Formate hydrogenlyase subunit 4</fullName>
    </recommendedName>
</protein>
<dbReference type="Pfam" id="PF00146">
    <property type="entry name" value="NADHdh"/>
    <property type="match status" value="1"/>
</dbReference>
<proteinExistence type="predicted"/>
<dbReference type="InterPro" id="IPR001694">
    <property type="entry name" value="NADH_UbQ_OxRdtase_su1/FPO"/>
</dbReference>
<keyword evidence="2 5" id="KW-0812">Transmembrane</keyword>
<keyword evidence="4 5" id="KW-0472">Membrane</keyword>
<sequence length="339" mass="32571">MAPWSGLLLQILHAALLLAAAPLVAGLTHWVRARLEGRRGASPLQPYRDLARGLRRLPVLAPGASPLAAAAPLVAVGALALAAGLLPPVLLPGLGGPTLLGPAPAALSLDPVAPAPAPVSGDLVLIAALLGLSRFALALALADAGTAAGGLGASRLAAQPALFEPALLLVALCAAALAGAAAASGGADAGPDGAVALGARAPLLLALAAVLLVAASETPGPPVGGVGGGAMLHDLGTAPEAAGMDFSGWHLALWDYARALRRTLFLALLLALLPWSPPGGAVLGPLFGMAGFGLACVAAAAVEGGLVAPHPERVPALGVGAVALAAVAAALLLLGGVAA</sequence>
<keyword evidence="3 5" id="KW-1133">Transmembrane helix</keyword>
<feature type="transmembrane region" description="Helical" evidence="5">
    <location>
        <begin position="67"/>
        <end position="86"/>
    </location>
</feature>
<comment type="subcellular location">
    <subcellularLocation>
        <location evidence="1">Membrane</location>
        <topology evidence="1">Multi-pass membrane protein</topology>
    </subcellularLocation>
</comment>
<name>A0ABN1F8H5_9PROT</name>
<feature type="transmembrane region" description="Helical" evidence="5">
    <location>
        <begin position="314"/>
        <end position="338"/>
    </location>
</feature>
<dbReference type="EMBL" id="BAAAFZ010000029">
    <property type="protein sequence ID" value="GAA0585117.1"/>
    <property type="molecule type" value="Genomic_DNA"/>
</dbReference>
<reference evidence="6 7" key="1">
    <citation type="journal article" date="2019" name="Int. J. Syst. Evol. Microbiol.">
        <title>The Global Catalogue of Microorganisms (GCM) 10K type strain sequencing project: providing services to taxonomists for standard genome sequencing and annotation.</title>
        <authorList>
            <consortium name="The Broad Institute Genomics Platform"/>
            <consortium name="The Broad Institute Genome Sequencing Center for Infectious Disease"/>
            <person name="Wu L."/>
            <person name="Ma J."/>
        </authorList>
    </citation>
    <scope>NUCLEOTIDE SEQUENCE [LARGE SCALE GENOMIC DNA]</scope>
    <source>
        <strain evidence="6 7">JCM 9933</strain>
    </source>
</reference>
<feature type="transmembrane region" description="Helical" evidence="5">
    <location>
        <begin position="123"/>
        <end position="142"/>
    </location>
</feature>
<dbReference type="Proteomes" id="UP001501588">
    <property type="component" value="Unassembled WGS sequence"/>
</dbReference>
<feature type="transmembrane region" description="Helical" evidence="5">
    <location>
        <begin position="162"/>
        <end position="183"/>
    </location>
</feature>
<feature type="transmembrane region" description="Helical" evidence="5">
    <location>
        <begin position="195"/>
        <end position="215"/>
    </location>
</feature>
<evidence type="ECO:0008006" key="8">
    <source>
        <dbReference type="Google" id="ProtNLM"/>
    </source>
</evidence>
<evidence type="ECO:0000256" key="1">
    <source>
        <dbReference type="ARBA" id="ARBA00004141"/>
    </source>
</evidence>
<evidence type="ECO:0000256" key="3">
    <source>
        <dbReference type="ARBA" id="ARBA00022989"/>
    </source>
</evidence>
<dbReference type="PANTHER" id="PTHR43359">
    <property type="entry name" value="FORMATE HYDROGENLYASE SUBUNIT 4"/>
    <property type="match status" value="1"/>
</dbReference>
<dbReference type="InterPro" id="IPR052561">
    <property type="entry name" value="ComplexI_Subunit1"/>
</dbReference>
<evidence type="ECO:0000256" key="2">
    <source>
        <dbReference type="ARBA" id="ARBA00022692"/>
    </source>
</evidence>
<evidence type="ECO:0000313" key="6">
    <source>
        <dbReference type="EMBL" id="GAA0585117.1"/>
    </source>
</evidence>
<keyword evidence="7" id="KW-1185">Reference proteome</keyword>